<keyword evidence="4" id="KW-1185">Reference proteome</keyword>
<dbReference type="OrthoDB" id="7999550at2"/>
<evidence type="ECO:0000256" key="1">
    <source>
        <dbReference type="ARBA" id="ARBA00043985"/>
    </source>
</evidence>
<sequence>MFLTLKTLMTGANARAEEKVRDVYAIELIEQKIREATHSLTAAKATLASLIQRHRGEDRQVKAIETRVIDLTERATKALQDDNEVMASEAANAIAQLENELEVRRQTLARLDQRIIRLRQSIETGNRRIIDLRQGAITAKAVRYEQSVQAKLNTTLQGQSSVAEAEELIANVLKKDDPFEQAEILADIERDLSHETLADRMSDAGYGAATRATGADVLKRLKSKK</sequence>
<dbReference type="InterPro" id="IPR007157">
    <property type="entry name" value="PspA_VIPP1"/>
</dbReference>
<dbReference type="Proteomes" id="UP000199658">
    <property type="component" value="Unassembled WGS sequence"/>
</dbReference>
<dbReference type="Pfam" id="PF04012">
    <property type="entry name" value="PspA_IM30"/>
    <property type="match status" value="1"/>
</dbReference>
<gene>
    <name evidence="3" type="ORF">SAMN04488002_1018</name>
</gene>
<feature type="coiled-coil region" evidence="2">
    <location>
        <begin position="87"/>
        <end position="114"/>
    </location>
</feature>
<dbReference type="STRING" id="670154.SAMN04488002_1018"/>
<protein>
    <submittedName>
        <fullName evidence="3">Phage shock protein A (PspA) family protein</fullName>
    </submittedName>
</protein>
<accession>A0A1I6G7J5</accession>
<organism evidence="3 4">
    <name type="scientific">Litoreibacter janthinus</name>
    <dbReference type="NCBI Taxonomy" id="670154"/>
    <lineage>
        <taxon>Bacteria</taxon>
        <taxon>Pseudomonadati</taxon>
        <taxon>Pseudomonadota</taxon>
        <taxon>Alphaproteobacteria</taxon>
        <taxon>Rhodobacterales</taxon>
        <taxon>Roseobacteraceae</taxon>
        <taxon>Litoreibacter</taxon>
    </lineage>
</organism>
<dbReference type="EMBL" id="FOYO01000001">
    <property type="protein sequence ID" value="SFR38176.1"/>
    <property type="molecule type" value="Genomic_DNA"/>
</dbReference>
<proteinExistence type="inferred from homology"/>
<keyword evidence="2" id="KW-0175">Coiled coil</keyword>
<name>A0A1I6G7J5_9RHOB</name>
<dbReference type="RefSeq" id="WP_090213302.1">
    <property type="nucleotide sequence ID" value="NZ_FOYO01000001.1"/>
</dbReference>
<reference evidence="4" key="1">
    <citation type="submission" date="2016-10" db="EMBL/GenBank/DDBJ databases">
        <authorList>
            <person name="Varghese N."/>
            <person name="Submissions S."/>
        </authorList>
    </citation>
    <scope>NUCLEOTIDE SEQUENCE [LARGE SCALE GENOMIC DNA]</scope>
    <source>
        <strain evidence="4">DSM 26921</strain>
    </source>
</reference>
<dbReference type="AlphaFoldDB" id="A0A1I6G7J5"/>
<evidence type="ECO:0000313" key="3">
    <source>
        <dbReference type="EMBL" id="SFR38176.1"/>
    </source>
</evidence>
<comment type="similarity">
    <text evidence="1">Belongs to the PspA/Vipp/IM30 family.</text>
</comment>
<evidence type="ECO:0000313" key="4">
    <source>
        <dbReference type="Proteomes" id="UP000199658"/>
    </source>
</evidence>
<evidence type="ECO:0000256" key="2">
    <source>
        <dbReference type="SAM" id="Coils"/>
    </source>
</evidence>